<proteinExistence type="inferred from homology"/>
<dbReference type="GO" id="GO:0005886">
    <property type="term" value="C:plasma membrane"/>
    <property type="evidence" value="ECO:0007669"/>
    <property type="project" value="InterPro"/>
</dbReference>
<dbReference type="PANTHER" id="PTHR30589">
    <property type="entry name" value="PROLIPOPROTEIN DIACYLGLYCERYL TRANSFERASE"/>
    <property type="match status" value="1"/>
</dbReference>
<evidence type="ECO:0000313" key="8">
    <source>
        <dbReference type="EMBL" id="OGC82298.1"/>
    </source>
</evidence>
<name>A0A1F4XL07_9BACT</name>
<protein>
    <recommendedName>
        <fullName evidence="10">Prolipoprotein diacylglyceryl transferase</fullName>
    </recommendedName>
</protein>
<keyword evidence="5 7" id="KW-1133">Transmembrane helix</keyword>
<evidence type="ECO:0000256" key="1">
    <source>
        <dbReference type="ARBA" id="ARBA00007150"/>
    </source>
</evidence>
<feature type="transmembrane region" description="Helical" evidence="7">
    <location>
        <begin position="47"/>
        <end position="69"/>
    </location>
</feature>
<reference evidence="8 9" key="1">
    <citation type="journal article" date="2016" name="Nat. Commun.">
        <title>Thousands of microbial genomes shed light on interconnected biogeochemical processes in an aquifer system.</title>
        <authorList>
            <person name="Anantharaman K."/>
            <person name="Brown C.T."/>
            <person name="Hug L.A."/>
            <person name="Sharon I."/>
            <person name="Castelle C.J."/>
            <person name="Probst A.J."/>
            <person name="Thomas B.C."/>
            <person name="Singh A."/>
            <person name="Wilkins M.J."/>
            <person name="Karaoz U."/>
            <person name="Brodie E.L."/>
            <person name="Williams K.H."/>
            <person name="Hubbard S.S."/>
            <person name="Banfield J.F."/>
        </authorList>
    </citation>
    <scope>NUCLEOTIDE SEQUENCE [LARGE SCALE GENOMIC DNA]</scope>
</reference>
<keyword evidence="6 7" id="KW-0472">Membrane</keyword>
<evidence type="ECO:0000256" key="2">
    <source>
        <dbReference type="ARBA" id="ARBA00022475"/>
    </source>
</evidence>
<feature type="transmembrane region" description="Helical" evidence="7">
    <location>
        <begin position="12"/>
        <end position="35"/>
    </location>
</feature>
<dbReference type="GO" id="GO:0008961">
    <property type="term" value="F:phosphatidylglycerol-prolipoprotein diacylglyceryl transferase activity"/>
    <property type="evidence" value="ECO:0007669"/>
    <property type="project" value="InterPro"/>
</dbReference>
<keyword evidence="2" id="KW-1003">Cell membrane</keyword>
<evidence type="ECO:0000256" key="6">
    <source>
        <dbReference type="ARBA" id="ARBA00023136"/>
    </source>
</evidence>
<dbReference type="AlphaFoldDB" id="A0A1F4XL07"/>
<dbReference type="PANTHER" id="PTHR30589:SF0">
    <property type="entry name" value="PHOSPHATIDYLGLYCEROL--PROLIPOPROTEIN DIACYLGLYCERYL TRANSFERASE"/>
    <property type="match status" value="1"/>
</dbReference>
<feature type="transmembrane region" description="Helical" evidence="7">
    <location>
        <begin position="89"/>
        <end position="107"/>
    </location>
</feature>
<keyword evidence="3" id="KW-0808">Transferase</keyword>
<feature type="transmembrane region" description="Helical" evidence="7">
    <location>
        <begin position="174"/>
        <end position="192"/>
    </location>
</feature>
<evidence type="ECO:0000256" key="4">
    <source>
        <dbReference type="ARBA" id="ARBA00022692"/>
    </source>
</evidence>
<feature type="transmembrane region" description="Helical" evidence="7">
    <location>
        <begin position="114"/>
        <end position="137"/>
    </location>
</feature>
<feature type="transmembrane region" description="Helical" evidence="7">
    <location>
        <begin position="235"/>
        <end position="254"/>
    </location>
</feature>
<gene>
    <name evidence="8" type="ORF">A2V81_02060</name>
</gene>
<dbReference type="InterPro" id="IPR001640">
    <property type="entry name" value="Lgt"/>
</dbReference>
<dbReference type="GO" id="GO:0042158">
    <property type="term" value="P:lipoprotein biosynthetic process"/>
    <property type="evidence" value="ECO:0007669"/>
    <property type="project" value="InterPro"/>
</dbReference>
<feature type="transmembrane region" description="Helical" evidence="7">
    <location>
        <begin position="204"/>
        <end position="223"/>
    </location>
</feature>
<evidence type="ECO:0000313" key="9">
    <source>
        <dbReference type="Proteomes" id="UP000177614"/>
    </source>
</evidence>
<evidence type="ECO:0000256" key="5">
    <source>
        <dbReference type="ARBA" id="ARBA00022989"/>
    </source>
</evidence>
<dbReference type="Pfam" id="PF01790">
    <property type="entry name" value="LGT"/>
    <property type="match status" value="1"/>
</dbReference>
<comment type="similarity">
    <text evidence="1">Belongs to the Lgt family.</text>
</comment>
<evidence type="ECO:0000256" key="3">
    <source>
        <dbReference type="ARBA" id="ARBA00022679"/>
    </source>
</evidence>
<evidence type="ECO:0008006" key="10">
    <source>
        <dbReference type="Google" id="ProtNLM"/>
    </source>
</evidence>
<dbReference type="STRING" id="1817814.A2V81_02060"/>
<evidence type="ECO:0000256" key="7">
    <source>
        <dbReference type="SAM" id="Phobius"/>
    </source>
</evidence>
<sequence length="269" mass="30977">MYPILVSLGPFHLYSFGTLFVIGIIISWLLTRYLVHFYRLQLRHVYVLLPWVIIVGIVTARLGYVMTNFSKFAHNFWSIFAFQSWLTELDMWAGIVGVFCMAMIYWLKHHESVFLWLDVLTLGIQPSIFFIALGLHLSPVGLTTHALGQPTSLPWGIVVDSVDLPFANVPVHPILLYYAFAAVIVFVGAWLLRRWAKLYVGRLFVWMTAVFGLNWLFIFFVQWHSEGAFLGFDVALFNAMLYIGIAVICGVYIVRKRYWATIKADEKLV</sequence>
<comment type="caution">
    <text evidence="8">The sequence shown here is derived from an EMBL/GenBank/DDBJ whole genome shotgun (WGS) entry which is preliminary data.</text>
</comment>
<keyword evidence="4 7" id="KW-0812">Transmembrane</keyword>
<organism evidence="8 9">
    <name type="scientific">Candidatus Abawacabacteria bacterium RBG_16_42_10</name>
    <dbReference type="NCBI Taxonomy" id="1817814"/>
    <lineage>
        <taxon>Bacteria</taxon>
        <taxon>Candidatus Abawacaibacteriota</taxon>
    </lineage>
</organism>
<dbReference type="EMBL" id="MEWR01000008">
    <property type="protein sequence ID" value="OGC82298.1"/>
    <property type="molecule type" value="Genomic_DNA"/>
</dbReference>
<dbReference type="Proteomes" id="UP000177614">
    <property type="component" value="Unassembled WGS sequence"/>
</dbReference>
<accession>A0A1F4XL07</accession>